<name>A0ABQ6HS05_9MICO</name>
<dbReference type="EMBL" id="BSUJ01000001">
    <property type="protein sequence ID" value="GMA20962.1"/>
    <property type="molecule type" value="Genomic_DNA"/>
</dbReference>
<evidence type="ECO:0000313" key="2">
    <source>
        <dbReference type="EMBL" id="GMA20962.1"/>
    </source>
</evidence>
<dbReference type="RefSeq" id="WP_284284746.1">
    <property type="nucleotide sequence ID" value="NZ_BSUJ01000001.1"/>
</dbReference>
<comment type="caution">
    <text evidence="2">The sequence shown here is derived from an EMBL/GenBank/DDBJ whole genome shotgun (WGS) entry which is preliminary data.</text>
</comment>
<proteinExistence type="predicted"/>
<dbReference type="PROSITE" id="PS51186">
    <property type="entry name" value="GNAT"/>
    <property type="match status" value="1"/>
</dbReference>
<accession>A0ABQ6HS05</accession>
<dbReference type="InterPro" id="IPR000182">
    <property type="entry name" value="GNAT_dom"/>
</dbReference>
<dbReference type="Pfam" id="PF13508">
    <property type="entry name" value="Acetyltransf_7"/>
    <property type="match status" value="1"/>
</dbReference>
<dbReference type="CDD" id="cd04301">
    <property type="entry name" value="NAT_SF"/>
    <property type="match status" value="1"/>
</dbReference>
<dbReference type="Proteomes" id="UP001157109">
    <property type="component" value="Unassembled WGS sequence"/>
</dbReference>
<feature type="domain" description="N-acetyltransferase" evidence="1">
    <location>
        <begin position="13"/>
        <end position="166"/>
    </location>
</feature>
<dbReference type="Gene3D" id="3.40.630.30">
    <property type="match status" value="1"/>
</dbReference>
<evidence type="ECO:0000259" key="1">
    <source>
        <dbReference type="PROSITE" id="PS51186"/>
    </source>
</evidence>
<reference evidence="3" key="1">
    <citation type="journal article" date="2019" name="Int. J. Syst. Evol. Microbiol.">
        <title>The Global Catalogue of Microorganisms (GCM) 10K type strain sequencing project: providing services to taxonomists for standard genome sequencing and annotation.</title>
        <authorList>
            <consortium name="The Broad Institute Genomics Platform"/>
            <consortium name="The Broad Institute Genome Sequencing Center for Infectious Disease"/>
            <person name="Wu L."/>
            <person name="Ma J."/>
        </authorList>
    </citation>
    <scope>NUCLEOTIDE SEQUENCE [LARGE SCALE GENOMIC DNA]</scope>
    <source>
        <strain evidence="3">NBRC 105830</strain>
    </source>
</reference>
<evidence type="ECO:0000313" key="3">
    <source>
        <dbReference type="Proteomes" id="UP001157109"/>
    </source>
</evidence>
<keyword evidence="3" id="KW-1185">Reference proteome</keyword>
<protein>
    <submittedName>
        <fullName evidence="2">N-acetyltransferase</fullName>
    </submittedName>
</protein>
<dbReference type="SUPFAM" id="SSF55729">
    <property type="entry name" value="Acyl-CoA N-acyltransferases (Nat)"/>
    <property type="match status" value="1"/>
</dbReference>
<sequence>MEDTTAQAAGLVVTIRPEDSQDHAAVHGVVGQAFGSDVVAELVNVLRSSTAYVPGLSFVAEAGGAVVGHVMLTRSWVDAQRRLVRVLVLSPLSVAPGYHHFGIGSALVRHALAAAAESDYPMVLLEGDPAFYGPLGFEPAAAHGITPPSVRIPPAACQVVLGTTYEPWMRGALVYADPFWAFDCVGLREEPGA</sequence>
<dbReference type="InterPro" id="IPR016181">
    <property type="entry name" value="Acyl_CoA_acyltransferase"/>
</dbReference>
<gene>
    <name evidence="2" type="ORF">GCM10025862_29830</name>
</gene>
<organism evidence="2 3">
    <name type="scientific">Arsenicicoccus piscis</name>
    <dbReference type="NCBI Taxonomy" id="673954"/>
    <lineage>
        <taxon>Bacteria</taxon>
        <taxon>Bacillati</taxon>
        <taxon>Actinomycetota</taxon>
        <taxon>Actinomycetes</taxon>
        <taxon>Micrococcales</taxon>
        <taxon>Intrasporangiaceae</taxon>
        <taxon>Arsenicicoccus</taxon>
    </lineage>
</organism>